<dbReference type="EMBL" id="CP025121">
    <property type="protein sequence ID" value="AYJ01309.1"/>
    <property type="molecule type" value="Genomic_DNA"/>
</dbReference>
<evidence type="ECO:0000313" key="3">
    <source>
        <dbReference type="Proteomes" id="UP000272462"/>
    </source>
</evidence>
<gene>
    <name evidence="2" type="ORF">CWO85_02135</name>
</gene>
<keyword evidence="1" id="KW-0812">Transmembrane</keyword>
<dbReference type="KEGG" id="pzi:CWO85_02135"/>
<name>A0A660HN56_ZIZJU</name>
<protein>
    <submittedName>
        <fullName evidence="2">Uncharacterized protein</fullName>
    </submittedName>
</protein>
<keyword evidence="3" id="KW-1185">Reference proteome</keyword>
<dbReference type="RefSeq" id="WP_121464021.1">
    <property type="nucleotide sequence ID" value="NZ_CP025121.1"/>
</dbReference>
<dbReference type="OrthoDB" id="386304at2"/>
<reference evidence="2 3" key="1">
    <citation type="journal article" date="2018" name="BMC Genomics">
        <title>Comparative genome analysis of jujube witches'-broom Phytoplasma, an obligate pathogen that causes jujube witches'-broom disease.</title>
        <authorList>
            <person name="Wang J."/>
            <person name="Song L."/>
            <person name="Jiao Q."/>
            <person name="Yang S."/>
            <person name="Gao R."/>
            <person name="Lu X."/>
            <person name="Zhou G."/>
        </authorList>
    </citation>
    <scope>NUCLEOTIDE SEQUENCE [LARGE SCALE GENOMIC DNA]</scope>
    <source>
        <strain evidence="2">Jwb-nky</strain>
    </source>
</reference>
<dbReference type="AlphaFoldDB" id="A0A660HN56"/>
<accession>A0A660HN56</accession>
<sequence>MQNIKKNTNYKKNIYITLMILISILIYCLINKNKKINIVNKQITWNLNPSTEKEYNIALKQWENQCYFKKGNEYIGSEIKNKIGNNNKTLHCLRGNITRGSDGINGEQTREVNSELKYEYIKHYFSSDIMRFTNTIEFPIYFDDKWLIKFDTYCDTTPPPVKP</sequence>
<keyword evidence="1" id="KW-0472">Membrane</keyword>
<feature type="transmembrane region" description="Helical" evidence="1">
    <location>
        <begin position="12"/>
        <end position="30"/>
    </location>
</feature>
<proteinExistence type="predicted"/>
<keyword evidence="1" id="KW-1133">Transmembrane helix</keyword>
<organism evidence="2 3">
    <name type="scientific">Ziziphus jujuba witches'-broom phytoplasma</name>
    <dbReference type="NCBI Taxonomy" id="135727"/>
    <lineage>
        <taxon>Bacteria</taxon>
        <taxon>Bacillati</taxon>
        <taxon>Mycoplasmatota</taxon>
        <taxon>Mollicutes</taxon>
        <taxon>Acholeplasmatales</taxon>
        <taxon>Acholeplasmataceae</taxon>
        <taxon>Candidatus Phytoplasma</taxon>
        <taxon>16SrV (Elm yellows group)</taxon>
    </lineage>
</organism>
<dbReference type="Proteomes" id="UP000272462">
    <property type="component" value="Chromosome"/>
</dbReference>
<evidence type="ECO:0000256" key="1">
    <source>
        <dbReference type="SAM" id="Phobius"/>
    </source>
</evidence>
<evidence type="ECO:0000313" key="2">
    <source>
        <dbReference type="EMBL" id="AYJ01309.1"/>
    </source>
</evidence>